<comment type="caution">
    <text evidence="15">The sequence shown here is derived from an EMBL/GenBank/DDBJ whole genome shotgun (WGS) entry which is preliminary data.</text>
</comment>
<feature type="compositionally biased region" description="Basic and acidic residues" evidence="13">
    <location>
        <begin position="1858"/>
        <end position="1875"/>
    </location>
</feature>
<keyword evidence="8" id="KW-0560">Oxidoreductase</keyword>
<feature type="domain" description="PLD phosphodiesterase" evidence="14">
    <location>
        <begin position="1390"/>
        <end position="1417"/>
    </location>
</feature>
<feature type="compositionally biased region" description="Basic residues" evidence="13">
    <location>
        <begin position="690"/>
        <end position="699"/>
    </location>
</feature>
<dbReference type="GO" id="GO:0016491">
    <property type="term" value="F:oxidoreductase activity"/>
    <property type="evidence" value="ECO:0007669"/>
    <property type="project" value="UniProtKB-KW"/>
</dbReference>
<feature type="compositionally biased region" description="Polar residues" evidence="13">
    <location>
        <begin position="573"/>
        <end position="586"/>
    </location>
</feature>
<dbReference type="Pfam" id="PF00614">
    <property type="entry name" value="PLDc"/>
    <property type="match status" value="1"/>
</dbReference>
<dbReference type="EC" id="3.1.4.4" evidence="3"/>
<evidence type="ECO:0000256" key="12">
    <source>
        <dbReference type="ARBA" id="ARBA00079280"/>
    </source>
</evidence>
<dbReference type="Gene3D" id="3.50.50.60">
    <property type="entry name" value="FAD/NAD(P)-binding domain"/>
    <property type="match status" value="1"/>
</dbReference>
<evidence type="ECO:0000256" key="2">
    <source>
        <dbReference type="ARBA" id="ARBA00008664"/>
    </source>
</evidence>
<dbReference type="SUPFAM" id="SSF51905">
    <property type="entry name" value="FAD/NAD(P)-binding domain"/>
    <property type="match status" value="1"/>
</dbReference>
<feature type="region of interest" description="Disordered" evidence="13">
    <location>
        <begin position="2057"/>
        <end position="2132"/>
    </location>
</feature>
<dbReference type="InterPro" id="IPR027477">
    <property type="entry name" value="Succ_DH/fumarate_Rdtase_cat_sf"/>
</dbReference>
<dbReference type="Pfam" id="PF13091">
    <property type="entry name" value="PLDc_2"/>
    <property type="match status" value="1"/>
</dbReference>
<dbReference type="InterPro" id="IPR001683">
    <property type="entry name" value="PX_dom"/>
</dbReference>
<dbReference type="SUPFAM" id="SSF56024">
    <property type="entry name" value="Phospholipase D/nuclease"/>
    <property type="match status" value="2"/>
</dbReference>
<dbReference type="GO" id="GO:0035091">
    <property type="term" value="F:phosphatidylinositol binding"/>
    <property type="evidence" value="ECO:0007669"/>
    <property type="project" value="InterPro"/>
</dbReference>
<evidence type="ECO:0000313" key="15">
    <source>
        <dbReference type="EMBL" id="KAF4617492.1"/>
    </source>
</evidence>
<dbReference type="Gene3D" id="3.30.870.10">
    <property type="entry name" value="Endonuclease Chain A"/>
    <property type="match status" value="2"/>
</dbReference>
<keyword evidence="6" id="KW-0378">Hydrolase</keyword>
<dbReference type="PROSITE" id="PS50035">
    <property type="entry name" value="PLD"/>
    <property type="match status" value="2"/>
</dbReference>
<name>A0A8H4QUA7_9AGAR</name>
<dbReference type="CDD" id="cd09138">
    <property type="entry name" value="PLDc_vPLD1_2_yPLD_like_1"/>
    <property type="match status" value="1"/>
</dbReference>
<keyword evidence="9" id="KW-0443">Lipid metabolism</keyword>
<keyword evidence="4" id="KW-0285">Flavoprotein</keyword>
<feature type="region of interest" description="Disordered" evidence="13">
    <location>
        <begin position="1845"/>
        <end position="1994"/>
    </location>
</feature>
<dbReference type="Proteomes" id="UP000521872">
    <property type="component" value="Unassembled WGS sequence"/>
</dbReference>
<organism evidence="15 16">
    <name type="scientific">Agrocybe pediades</name>
    <dbReference type="NCBI Taxonomy" id="84607"/>
    <lineage>
        <taxon>Eukaryota</taxon>
        <taxon>Fungi</taxon>
        <taxon>Dikarya</taxon>
        <taxon>Basidiomycota</taxon>
        <taxon>Agaricomycotina</taxon>
        <taxon>Agaricomycetes</taxon>
        <taxon>Agaricomycetidae</taxon>
        <taxon>Agaricales</taxon>
        <taxon>Agaricineae</taxon>
        <taxon>Strophariaceae</taxon>
        <taxon>Agrocybe</taxon>
    </lineage>
</organism>
<feature type="compositionally biased region" description="Basic and acidic residues" evidence="13">
    <location>
        <begin position="1885"/>
        <end position="1919"/>
    </location>
</feature>
<evidence type="ECO:0000256" key="4">
    <source>
        <dbReference type="ARBA" id="ARBA00022630"/>
    </source>
</evidence>
<dbReference type="SMART" id="SM00312">
    <property type="entry name" value="PX"/>
    <property type="match status" value="1"/>
</dbReference>
<comment type="catalytic activity">
    <reaction evidence="1">
        <text>a 1,2-diacyl-sn-glycero-3-phosphocholine + H2O = a 1,2-diacyl-sn-glycero-3-phosphate + choline + H(+)</text>
        <dbReference type="Rhea" id="RHEA:14445"/>
        <dbReference type="ChEBI" id="CHEBI:15354"/>
        <dbReference type="ChEBI" id="CHEBI:15377"/>
        <dbReference type="ChEBI" id="CHEBI:15378"/>
        <dbReference type="ChEBI" id="CHEBI:57643"/>
        <dbReference type="ChEBI" id="CHEBI:58608"/>
        <dbReference type="EC" id="3.1.4.4"/>
    </reaction>
</comment>
<evidence type="ECO:0000256" key="8">
    <source>
        <dbReference type="ARBA" id="ARBA00023002"/>
    </source>
</evidence>
<keyword evidence="7" id="KW-0442">Lipid degradation</keyword>
<feature type="compositionally biased region" description="Basic and acidic residues" evidence="13">
    <location>
        <begin position="1198"/>
        <end position="1212"/>
    </location>
</feature>
<evidence type="ECO:0000256" key="10">
    <source>
        <dbReference type="ARBA" id="ARBA00042228"/>
    </source>
</evidence>
<dbReference type="GO" id="GO:0004630">
    <property type="term" value="F:phospholipase D activity"/>
    <property type="evidence" value="ECO:0007669"/>
    <property type="project" value="UniProtKB-EC"/>
</dbReference>
<dbReference type="InterPro" id="IPR036871">
    <property type="entry name" value="PX_dom_sf"/>
</dbReference>
<accession>A0A8H4QUA7</accession>
<dbReference type="CDD" id="cd09141">
    <property type="entry name" value="PLDc_vPLD1_2_yPLD_like_2"/>
    <property type="match status" value="1"/>
</dbReference>
<evidence type="ECO:0000256" key="5">
    <source>
        <dbReference type="ARBA" id="ARBA00022737"/>
    </source>
</evidence>
<dbReference type="GO" id="GO:0009395">
    <property type="term" value="P:phospholipid catabolic process"/>
    <property type="evidence" value="ECO:0007669"/>
    <property type="project" value="TreeGrafter"/>
</dbReference>
<evidence type="ECO:0000256" key="9">
    <source>
        <dbReference type="ARBA" id="ARBA00023098"/>
    </source>
</evidence>
<gene>
    <name evidence="15" type="ORF">D9613_006074</name>
</gene>
<evidence type="ECO:0000313" key="16">
    <source>
        <dbReference type="Proteomes" id="UP000521872"/>
    </source>
</evidence>
<comment type="similarity">
    <text evidence="2">Belongs to the phospholipase D family.</text>
</comment>
<keyword evidence="5" id="KW-0677">Repeat</keyword>
<proteinExistence type="inferred from homology"/>
<dbReference type="SUPFAM" id="SSF64268">
    <property type="entry name" value="PX domain"/>
    <property type="match status" value="1"/>
</dbReference>
<evidence type="ECO:0000256" key="1">
    <source>
        <dbReference type="ARBA" id="ARBA00000798"/>
    </source>
</evidence>
<dbReference type="InterPro" id="IPR001849">
    <property type="entry name" value="PH_domain"/>
</dbReference>
<feature type="domain" description="PLD phosphodiesterase" evidence="14">
    <location>
        <begin position="1685"/>
        <end position="1712"/>
    </location>
</feature>
<dbReference type="SUPFAM" id="SSF56425">
    <property type="entry name" value="Succinate dehydrogenase/fumarate reductase flavoprotein, catalytic domain"/>
    <property type="match status" value="1"/>
</dbReference>
<dbReference type="InterPro" id="IPR003953">
    <property type="entry name" value="FAD-dep_OxRdtase_2_FAD-bd"/>
</dbReference>
<dbReference type="FunFam" id="3.30.870.10:FF:000011">
    <property type="entry name" value="Phospholipase"/>
    <property type="match status" value="1"/>
</dbReference>
<reference evidence="15 16" key="1">
    <citation type="submission" date="2019-12" db="EMBL/GenBank/DDBJ databases">
        <authorList>
            <person name="Floudas D."/>
            <person name="Bentzer J."/>
            <person name="Ahren D."/>
            <person name="Johansson T."/>
            <person name="Persson P."/>
            <person name="Tunlid A."/>
        </authorList>
    </citation>
    <scope>NUCLEOTIDE SEQUENCE [LARGE SCALE GENOMIC DNA]</scope>
    <source>
        <strain evidence="15 16">CBS 102.39</strain>
    </source>
</reference>
<dbReference type="Pfam" id="PF00890">
    <property type="entry name" value="FAD_binding_2"/>
    <property type="match status" value="1"/>
</dbReference>
<dbReference type="EMBL" id="JAACJL010000030">
    <property type="protein sequence ID" value="KAF4617492.1"/>
    <property type="molecule type" value="Genomic_DNA"/>
</dbReference>
<keyword evidence="16" id="KW-1185">Reference proteome</keyword>
<feature type="compositionally biased region" description="Low complexity" evidence="13">
    <location>
        <begin position="772"/>
        <end position="782"/>
    </location>
</feature>
<evidence type="ECO:0000259" key="14">
    <source>
        <dbReference type="PROSITE" id="PS50035"/>
    </source>
</evidence>
<evidence type="ECO:0000256" key="7">
    <source>
        <dbReference type="ARBA" id="ARBA00022963"/>
    </source>
</evidence>
<dbReference type="InterPro" id="IPR015679">
    <property type="entry name" value="PLipase_D_fam"/>
</dbReference>
<dbReference type="PANTHER" id="PTHR18896">
    <property type="entry name" value="PHOSPHOLIPASE D"/>
    <property type="match status" value="1"/>
</dbReference>
<protein>
    <recommendedName>
        <fullName evidence="11">Phospholipase D1</fullName>
        <ecNumber evidence="3">3.1.4.4</ecNumber>
    </recommendedName>
    <alternativeName>
        <fullName evidence="10">Choline phosphatase 1</fullName>
    </alternativeName>
    <alternativeName>
        <fullName evidence="12">Phosphatidylcholine-hydrolyzing phospholipase D1</fullName>
    </alternativeName>
</protein>
<dbReference type="CDD" id="cd06093">
    <property type="entry name" value="PX_domain"/>
    <property type="match status" value="1"/>
</dbReference>
<dbReference type="InterPro" id="IPR036188">
    <property type="entry name" value="FAD/NAD-bd_sf"/>
</dbReference>
<feature type="compositionally biased region" description="Polar residues" evidence="13">
    <location>
        <begin position="2082"/>
        <end position="2096"/>
    </location>
</feature>
<dbReference type="PANTHER" id="PTHR18896:SF76">
    <property type="entry name" value="PHOSPHOLIPASE"/>
    <property type="match status" value="1"/>
</dbReference>
<evidence type="ECO:0000256" key="3">
    <source>
        <dbReference type="ARBA" id="ARBA00012027"/>
    </source>
</evidence>
<evidence type="ECO:0000256" key="13">
    <source>
        <dbReference type="SAM" id="MobiDB-lite"/>
    </source>
</evidence>
<dbReference type="Gene3D" id="3.90.700.10">
    <property type="entry name" value="Succinate dehydrogenase/fumarate reductase flavoprotein, catalytic domain"/>
    <property type="match status" value="1"/>
</dbReference>
<feature type="compositionally biased region" description="Basic and acidic residues" evidence="13">
    <location>
        <begin position="587"/>
        <end position="611"/>
    </location>
</feature>
<feature type="region of interest" description="Disordered" evidence="13">
    <location>
        <begin position="1157"/>
        <end position="1212"/>
    </location>
</feature>
<dbReference type="InterPro" id="IPR001736">
    <property type="entry name" value="PLipase_D/transphosphatidylase"/>
</dbReference>
<feature type="region of interest" description="Disordered" evidence="13">
    <location>
        <begin position="1096"/>
        <end position="1138"/>
    </location>
</feature>
<feature type="compositionally biased region" description="Basic and acidic residues" evidence="13">
    <location>
        <begin position="1100"/>
        <end position="1122"/>
    </location>
</feature>
<dbReference type="NCBIfam" id="NF006130">
    <property type="entry name" value="PRK08274.1"/>
    <property type="match status" value="1"/>
</dbReference>
<sequence>MHPPTTGDEPEAAYDCIIVGSGHAGSCAALAAIDAGCTKVLMVDKCPKAWLGGNGYFTAGAHRTAHSGLDDLLPLLGTKLSPKEVERIEVEPYTEEDFAADIYRLGGGRSDEKLVTALTRNSREALQWLRDRVGVDFTLSFNRQAYKVGGKFKFWGGMALSVHDGGKGLIEAHQKALREAGVEMVFETRALKLVMNKGPDGDAVCGLVVSGHDGKVTTLKTPSVILASGGFEANAEMRVKYLGGQWINARVRGTPYNTGDGIEIARLVGAKMVGDWAGCHSTAWDANTSADGGEREMTNQYTKSGYPLGIMVNKDGLRFVDEGEDFRNYTYAKFGRAILEQPGGYAFQIWDAKALDHLRKEEYGDDVVKKAWGQSVEELIDTLKQPDWGVEDASQLVATIENFNNAVRKNGEDVREWNPAVKDGVCATEGLDIPKSNWALAIDKAPFMAVKVACGITFTFGGVAIDAQSAGVVSAVDDKVIPGLFCTGEMVGGLFYGNYPGGSGLTAGAVFGRRAGHAAAKRLFKQQRILDPDHSIPMDVSHDPPSFNPHVLRQDTQDSQSTVTPRKNHAELPSTSSAAHVRYSTSDVERLHTRDDSETELTFRLRPEHTSKSLSRISGYKSPPDTPSARTGPPRSLSFAYAIPGSPSLSKHPMPFSPIAETAPTTPDQEFWIDNNDFRGALELPAAHDRKGKRRHRRDRDHSDDSWNINPMKWFQEPLKDGEPQTESPIPEASIPAHVRREEEEQKSSSSESEGVGDHNNTPTKHHPKRTASSIEPSSPAPAKKDGLRRAFSVPHAQENQLKDKAQTPGSAKWAKLRSLLPQIVHPNEPILPGPSMVTSQAVNITDELITGGLSTLMLRLWFERDEKGHRRIPVLFHRLRIRVSDSLHPMQRHGSVFRIECEYANGAARWVVYRELRDFLSLHAHYTVSNVYNRNVDDMPEFPTTSLPYFKFLKKEGREKGSKVDKADFARLQREALENYLISLIRAVMFHPSSNRLAGFLEISALSISLAQSGGAQYKAGLLRIESSGSGGGGFGRKSVGWKEKKESRWCAVRESYLVVLEEPGELAVWDVFLLDQDFRIERPKRYYRQGLGNLLHHPHQEPTQHHDKAGSETHSDHHEPPPQIQLSAPDPERTSMISSIKSRVSKIFHLDHGHLSANGHAGHDSDDDGSSVSISSSRPPTPMLDPSTNTNPLQPDDNKEHHGIDHHGKLKKLKETADKVSGDVSKHTFYIINSQMRLKLIARNERQMLQFITALEKTAATSHYTGHNRFDSFAPIRLNVAAQWLVDGRDYFWNLSRAILLAKESIYIHDWWLSPELQMRRPNKDRYRLDHLLEEKAKEGVKIFIILYQEVSNRTTPTDSNYAKQRLVALHPNVMVQRSPSHFQTGTFYWAHHEKMCVIDQTIAFMGGLDLCFGRWDTPQHVLTDDPGDTDKPEIWPGKDYSNPRLSDFYNLSKPEEDMYDRTKVARMPWHDVAMQIVGQPARDLARHFVQRWNYLLRIKNHSRVMPFLLPPPDFRPGELTQMGLTGTCELQICRSAGPWSLGTPGRIEHSIQNAYLKAIQMSEHFVYIENQFFITSTVVNDVKVENNIGDAIVHRIIRAHRDKAPWKCCILIPVLPGFTFPVDHSDASAVRIILECQNRTISRGPNSIFSRLRKEGIDPDDYIAVFALRNWAKMKGDVLTTEQVYIHAKVCIVDDRLAIIGSANINERSQRGDRDSELAAVIRDTDMIDSTMAGKPFKVGRFAHTLRVRLMREHLGIDVDALDEEDLMANDPVQPEHQQDGWDPDQEQEYGNEKGVTHIKKSKQKTPIGALARDVKESMGQAIGAGVEATWNKTTGTFHAAGLEKKSVNQPVGDEAIREERTDYTREGEKETGFASSVVPTLEEKTVAEQRPRMERADSSQDPDDTKEAQEYRQNEHAVPNGSASDLRTDDNVLFGAPANANSPSADDAPPARSLKSDIDEEEESAPGARAKIRENLSNKSGRRNPWTVPTVKPLVGPDDFEDPISDAFWKDIWVASAVHNTEIYRKVFHAIPDDLITTWKQYKEFIAYHDRLSKPTRGSASSEPLARIPSESGDDGQQESQASDTLDAASQVSKDEGDEPPSTPSAGEGAQKDAKPRRSTKGSEPFEKWEREEMEKLLGELNGHLVIYPNRFLEGEDIANNFLFNADRLLPLPIYN</sequence>
<feature type="compositionally biased region" description="Low complexity" evidence="13">
    <location>
        <begin position="1940"/>
        <end position="1955"/>
    </location>
</feature>
<feature type="compositionally biased region" description="Basic and acidic residues" evidence="13">
    <location>
        <begin position="533"/>
        <end position="542"/>
    </location>
</feature>
<dbReference type="SMART" id="SM00233">
    <property type="entry name" value="PH"/>
    <property type="match status" value="1"/>
</dbReference>
<evidence type="ECO:0000256" key="11">
    <source>
        <dbReference type="ARBA" id="ARBA00074658"/>
    </source>
</evidence>
<dbReference type="Gene3D" id="3.30.1520.10">
    <property type="entry name" value="Phox-like domain"/>
    <property type="match status" value="1"/>
</dbReference>
<dbReference type="SMART" id="SM00155">
    <property type="entry name" value="PLDc"/>
    <property type="match status" value="2"/>
</dbReference>
<feature type="region of interest" description="Disordered" evidence="13">
    <location>
        <begin position="533"/>
        <end position="787"/>
    </location>
</feature>
<evidence type="ECO:0000256" key="6">
    <source>
        <dbReference type="ARBA" id="ARBA00022801"/>
    </source>
</evidence>
<dbReference type="InterPro" id="IPR025202">
    <property type="entry name" value="PLD-like_dom"/>
</dbReference>